<evidence type="ECO:0000313" key="3">
    <source>
        <dbReference type="Proteomes" id="UP000243348"/>
    </source>
</evidence>
<keyword evidence="1" id="KW-1133">Transmembrane helix</keyword>
<dbReference type="Proteomes" id="UP000243348">
    <property type="component" value="Nucleomorph 2"/>
</dbReference>
<gene>
    <name evidence="2" type="ORF">CMESO_250</name>
</gene>
<dbReference type="AlphaFoldDB" id="J7G800"/>
<name>J7G800_9CRYP</name>
<keyword evidence="1" id="KW-0812">Transmembrane</keyword>
<protein>
    <submittedName>
        <fullName evidence="2">Uncharacterized protein</fullName>
    </submittedName>
</protein>
<geneLocation type="nucleomorph" evidence="2"/>
<accession>J7G800</accession>
<organism evidence="2 3">
    <name type="scientific">Chroomonas mesostigmatica CCMP1168</name>
    <dbReference type="NCBI Taxonomy" id="1195612"/>
    <lineage>
        <taxon>Eukaryota</taxon>
        <taxon>Cryptophyceae</taxon>
        <taxon>Pyrenomonadales</taxon>
        <taxon>Chroomonadaceae</taxon>
        <taxon>Chroomonas</taxon>
    </lineage>
</organism>
<evidence type="ECO:0000313" key="2">
    <source>
        <dbReference type="EMBL" id="AFP65423.1"/>
    </source>
</evidence>
<keyword evidence="2" id="KW-0542">Nucleomorph</keyword>
<evidence type="ECO:0000256" key="1">
    <source>
        <dbReference type="SAM" id="Phobius"/>
    </source>
</evidence>
<reference evidence="2 3" key="1">
    <citation type="journal article" date="2012" name="Genome Biol. Evol.">
        <title>Nucleomorph genome sequence of the cryptophyte alga Chroomonas mesostigmatica CCMP1168 reveals lineage-specific gene loss and genome complexity.</title>
        <authorList>
            <person name="Moore C.E."/>
            <person name="Curtis B."/>
            <person name="Mills T."/>
            <person name="Tanifuji G."/>
            <person name="Archibald J.M."/>
        </authorList>
    </citation>
    <scope>NUCLEOTIDE SEQUENCE [LARGE SCALE GENOMIC DNA]</scope>
    <source>
        <strain evidence="2 3">CCMP1168</strain>
    </source>
</reference>
<proteinExistence type="predicted"/>
<dbReference type="EMBL" id="CP003681">
    <property type="protein sequence ID" value="AFP65423.1"/>
    <property type="molecule type" value="Genomic_DNA"/>
</dbReference>
<keyword evidence="1" id="KW-0472">Membrane</keyword>
<sequence>MIIFLTFFFFLNFILRFFLREKILKFFFIFIFNLKNKKIFGIIFFSFLKYNCWISKTKESLKDSYFKKIYFQET</sequence>
<feature type="transmembrane region" description="Helical" evidence="1">
    <location>
        <begin position="26"/>
        <end position="48"/>
    </location>
</feature>